<dbReference type="EMBL" id="AFYH01140042">
    <property type="status" value="NOT_ANNOTATED_CDS"/>
    <property type="molecule type" value="Genomic_DNA"/>
</dbReference>
<keyword evidence="5" id="KW-1185">Reference proteome</keyword>
<dbReference type="EMBL" id="AFYH01140049">
    <property type="status" value="NOT_ANNOTATED_CDS"/>
    <property type="molecule type" value="Genomic_DNA"/>
</dbReference>
<dbReference type="PANTHER" id="PTHR15045">
    <property type="entry name" value="FUCOSE-1-PHOSPHATE GUANYLYLTRANSFERASE"/>
    <property type="match status" value="1"/>
</dbReference>
<evidence type="ECO:0000259" key="3">
    <source>
        <dbReference type="Pfam" id="PF07959"/>
    </source>
</evidence>
<gene>
    <name evidence="4" type="primary">TNNI3K</name>
</gene>
<reference evidence="4" key="2">
    <citation type="submission" date="2025-08" db="UniProtKB">
        <authorList>
            <consortium name="Ensembl"/>
        </authorList>
    </citation>
    <scope>IDENTIFICATION</scope>
</reference>
<dbReference type="InterPro" id="IPR011004">
    <property type="entry name" value="Trimer_LpxA-like_sf"/>
</dbReference>
<dbReference type="Pfam" id="PF07959">
    <property type="entry name" value="Fucose_pyrophosphorylase"/>
    <property type="match status" value="1"/>
</dbReference>
<dbReference type="Ensembl" id="ENSLACT00000011260.1">
    <property type="protein sequence ID" value="ENSLACP00000011176.1"/>
    <property type="gene ID" value="ENSLACG00000009835.1"/>
</dbReference>
<dbReference type="EMBL" id="AFYH01140043">
    <property type="status" value="NOT_ANNOTATED_CDS"/>
    <property type="molecule type" value="Genomic_DNA"/>
</dbReference>
<dbReference type="Bgee" id="ENSLACG00000009835">
    <property type="expression patterns" value="Expressed in mesonephros and 3 other cell types or tissues"/>
</dbReference>
<dbReference type="GO" id="GO:0042350">
    <property type="term" value="P:GDP-L-fucose biosynthetic process"/>
    <property type="evidence" value="ECO:0007669"/>
    <property type="project" value="UniProtKB-ARBA"/>
</dbReference>
<dbReference type="GO" id="GO:0016772">
    <property type="term" value="F:transferase activity, transferring phosphorus-containing groups"/>
    <property type="evidence" value="ECO:0007669"/>
    <property type="project" value="InterPro"/>
</dbReference>
<dbReference type="EMBL" id="AFYH01140046">
    <property type="status" value="NOT_ANNOTATED_CDS"/>
    <property type="molecule type" value="Genomic_DNA"/>
</dbReference>
<evidence type="ECO:0000256" key="1">
    <source>
        <dbReference type="ARBA" id="ARBA00022679"/>
    </source>
</evidence>
<reference evidence="5" key="1">
    <citation type="submission" date="2011-08" db="EMBL/GenBank/DDBJ databases">
        <title>The draft genome of Latimeria chalumnae.</title>
        <authorList>
            <person name="Di Palma F."/>
            <person name="Alfoldi J."/>
            <person name="Johnson J."/>
            <person name="Berlin A."/>
            <person name="Gnerre S."/>
            <person name="Jaffe D."/>
            <person name="MacCallum I."/>
            <person name="Young S."/>
            <person name="Walker B.J."/>
            <person name="Lander E."/>
            <person name="Lindblad-Toh K."/>
        </authorList>
    </citation>
    <scope>NUCLEOTIDE SEQUENCE [LARGE SCALE GENOMIC DNA]</scope>
    <source>
        <strain evidence="5">Wild caught</strain>
    </source>
</reference>
<dbReference type="EMBL" id="AFYH01140044">
    <property type="status" value="NOT_ANNOTATED_CDS"/>
    <property type="molecule type" value="Genomic_DNA"/>
</dbReference>
<name>H3ANF5_LATCH</name>
<dbReference type="InterPro" id="IPR012887">
    <property type="entry name" value="GDP_fucose_pyrophosphorylase"/>
</dbReference>
<keyword evidence="2" id="KW-0547">Nucleotide-binding</keyword>
<dbReference type="InterPro" id="IPR012120">
    <property type="entry name" value="Fucose-1-phosphate_GuaTrfase"/>
</dbReference>
<protein>
    <submittedName>
        <fullName evidence="4">TNNI3 interacting kinase</fullName>
    </submittedName>
</protein>
<organism evidence="4 5">
    <name type="scientific">Latimeria chalumnae</name>
    <name type="common">Coelacanth</name>
    <dbReference type="NCBI Taxonomy" id="7897"/>
    <lineage>
        <taxon>Eukaryota</taxon>
        <taxon>Metazoa</taxon>
        <taxon>Chordata</taxon>
        <taxon>Craniata</taxon>
        <taxon>Vertebrata</taxon>
        <taxon>Euteleostomi</taxon>
        <taxon>Coelacanthiformes</taxon>
        <taxon>Coelacanthidae</taxon>
        <taxon>Latimeria</taxon>
    </lineage>
</organism>
<dbReference type="GO" id="GO:0000166">
    <property type="term" value="F:nucleotide binding"/>
    <property type="evidence" value="ECO:0007669"/>
    <property type="project" value="UniProtKB-KW"/>
</dbReference>
<dbReference type="EMBL" id="AFYH01140048">
    <property type="status" value="NOT_ANNOTATED_CDS"/>
    <property type="molecule type" value="Genomic_DNA"/>
</dbReference>
<dbReference type="SUPFAM" id="SSF51161">
    <property type="entry name" value="Trimeric LpxA-like enzymes"/>
    <property type="match status" value="1"/>
</dbReference>
<dbReference type="GeneTree" id="ENSGT00940000159131"/>
<sequence length="592" mass="66546">MTEIKLSPDTLLQNATKRKLEHFDKIRGKEVQSKEFWDIVVITAADKSQEFAYQLQIAEKLRRKELPLGVPYHVFADPPGVKIGNGGSTLCALQCLEKLYGEKLNVSTVILIHAGGYSQRLPSASALGKIFTTLPLGDPVYQMLELKLAMYIDFPVHMNPGVLVTCADDIELYGIGETEFIQFDKPGFTALAHPSSLHIGTTHGVFVLEPNADSGCQELENRSCHRFLHKPSIEQMHQSGAVCKTKQTCQGNFTEEHNIFLKFDSEFVYTDSTFYFDQKTAKQLLLFFEEIGQVSCEIDAYGDFLQALGPGATEEYTKNMANVTKEEANLVELRRKLFFLLKGTPLNIIALNNSKFYHIGTTQEYLFHFTADTKLKEELRLLSEAFSICPSMSKEGEKAVCIIWSILDHSSSVLPGTVVEYSVLGPNTRIGTNCIISGCWIDRKADIPSDTFLHSLSVKLNGESGFVTIVFGIEDNLKKTTKSINKISKLQFFGNSFLTCLEQWGLTISEKLFSGDRKHLSLWNARIFPVHLTLTDSVTEALQMLKAVYSKTHFKMSNHNILLSVEEILAFKDIKTMLNFRQQLSEEISQQP</sequence>
<dbReference type="HOGENOM" id="CLU_508637_0_0_1"/>
<accession>H3ANF5</accession>
<feature type="domain" description="GDP-fucose pyrophosphorylase" evidence="3">
    <location>
        <begin position="102"/>
        <end position="531"/>
    </location>
</feature>
<dbReference type="EMBL" id="AFYH01140045">
    <property type="status" value="NOT_ANNOTATED_CDS"/>
    <property type="molecule type" value="Genomic_DNA"/>
</dbReference>
<reference evidence="4" key="3">
    <citation type="submission" date="2025-09" db="UniProtKB">
        <authorList>
            <consortium name="Ensembl"/>
        </authorList>
    </citation>
    <scope>IDENTIFICATION</scope>
</reference>
<dbReference type="PANTHER" id="PTHR15045:SF1">
    <property type="entry name" value="FUCOSE-1-PHOSPHATE GUANYLYLTRANSFERASE"/>
    <property type="match status" value="1"/>
</dbReference>
<dbReference type="EMBL" id="AFYH01140041">
    <property type="status" value="NOT_ANNOTATED_CDS"/>
    <property type="molecule type" value="Genomic_DNA"/>
</dbReference>
<keyword evidence="1" id="KW-0808">Transferase</keyword>
<dbReference type="EMBL" id="AFYH01140050">
    <property type="status" value="NOT_ANNOTATED_CDS"/>
    <property type="molecule type" value="Genomic_DNA"/>
</dbReference>
<evidence type="ECO:0000313" key="5">
    <source>
        <dbReference type="Proteomes" id="UP000008672"/>
    </source>
</evidence>
<dbReference type="Proteomes" id="UP000008672">
    <property type="component" value="Unassembled WGS sequence"/>
</dbReference>
<dbReference type="Gene3D" id="2.160.10.10">
    <property type="entry name" value="Hexapeptide repeat proteins"/>
    <property type="match status" value="1"/>
</dbReference>
<dbReference type="PIRSF" id="PIRSF036640">
    <property type="entry name" value="FPGT"/>
    <property type="match status" value="1"/>
</dbReference>
<evidence type="ECO:0000313" key="4">
    <source>
        <dbReference type="Ensembl" id="ENSLACP00000011176.1"/>
    </source>
</evidence>
<dbReference type="EMBL" id="AFYH01140047">
    <property type="status" value="NOT_ANNOTATED_CDS"/>
    <property type="molecule type" value="Genomic_DNA"/>
</dbReference>
<evidence type="ECO:0000256" key="2">
    <source>
        <dbReference type="ARBA" id="ARBA00022741"/>
    </source>
</evidence>
<dbReference type="AlphaFoldDB" id="H3ANF5"/>
<proteinExistence type="predicted"/>